<comment type="caution">
    <text evidence="2">The sequence shown here is derived from an EMBL/GenBank/DDBJ whole genome shotgun (WGS) entry which is preliminary data.</text>
</comment>
<feature type="non-terminal residue" evidence="2">
    <location>
        <position position="1"/>
    </location>
</feature>
<evidence type="ECO:0000256" key="1">
    <source>
        <dbReference type="SAM" id="MobiDB-lite"/>
    </source>
</evidence>
<evidence type="ECO:0000313" key="2">
    <source>
        <dbReference type="EMBL" id="GCB60981.1"/>
    </source>
</evidence>
<evidence type="ECO:0000313" key="3">
    <source>
        <dbReference type="Proteomes" id="UP000288216"/>
    </source>
</evidence>
<name>A0A401NJA8_SCYTO</name>
<dbReference type="EMBL" id="BFAA01002441">
    <property type="protein sequence ID" value="GCB60981.1"/>
    <property type="molecule type" value="Genomic_DNA"/>
</dbReference>
<organism evidence="2 3">
    <name type="scientific">Scyliorhinus torazame</name>
    <name type="common">Cloudy catshark</name>
    <name type="synonym">Catulus torazame</name>
    <dbReference type="NCBI Taxonomy" id="75743"/>
    <lineage>
        <taxon>Eukaryota</taxon>
        <taxon>Metazoa</taxon>
        <taxon>Chordata</taxon>
        <taxon>Craniata</taxon>
        <taxon>Vertebrata</taxon>
        <taxon>Chondrichthyes</taxon>
        <taxon>Elasmobranchii</taxon>
        <taxon>Galeomorphii</taxon>
        <taxon>Galeoidea</taxon>
        <taxon>Carcharhiniformes</taxon>
        <taxon>Scyliorhinidae</taxon>
        <taxon>Scyliorhinus</taxon>
    </lineage>
</organism>
<dbReference type="AlphaFoldDB" id="A0A401NJA8"/>
<feature type="compositionally biased region" description="Basic and acidic residues" evidence="1">
    <location>
        <begin position="1"/>
        <end position="16"/>
    </location>
</feature>
<reference evidence="2 3" key="1">
    <citation type="journal article" date="2018" name="Nat. Ecol. Evol.">
        <title>Shark genomes provide insights into elasmobranch evolution and the origin of vertebrates.</title>
        <authorList>
            <person name="Hara Y"/>
            <person name="Yamaguchi K"/>
            <person name="Onimaru K"/>
            <person name="Kadota M"/>
            <person name="Koyanagi M"/>
            <person name="Keeley SD"/>
            <person name="Tatsumi K"/>
            <person name="Tanaka K"/>
            <person name="Motone F"/>
            <person name="Kageyama Y"/>
            <person name="Nozu R"/>
            <person name="Adachi N"/>
            <person name="Nishimura O"/>
            <person name="Nakagawa R"/>
            <person name="Tanegashima C"/>
            <person name="Kiyatake I"/>
            <person name="Matsumoto R"/>
            <person name="Murakumo K"/>
            <person name="Nishida K"/>
            <person name="Terakita A"/>
            <person name="Kuratani S"/>
            <person name="Sato K"/>
            <person name="Hyodo S Kuraku.S."/>
        </authorList>
    </citation>
    <scope>NUCLEOTIDE SEQUENCE [LARGE SCALE GENOMIC DNA]</scope>
</reference>
<proteinExistence type="predicted"/>
<protein>
    <submittedName>
        <fullName evidence="2">Uncharacterized protein</fullName>
    </submittedName>
</protein>
<gene>
    <name evidence="2" type="ORF">scyTo_0006967</name>
</gene>
<dbReference type="Proteomes" id="UP000288216">
    <property type="component" value="Unassembled WGS sequence"/>
</dbReference>
<keyword evidence="3" id="KW-1185">Reference proteome</keyword>
<accession>A0A401NJA8</accession>
<sequence>GDCEWEKADWDWREESGGPPSPTPTTHTLERALTSKHVHTSIGANTYCGGELWNRLSMMTQWILE</sequence>
<feature type="region of interest" description="Disordered" evidence="1">
    <location>
        <begin position="1"/>
        <end position="26"/>
    </location>
</feature>